<comment type="caution">
    <text evidence="10">The sequence shown here is derived from an EMBL/GenBank/DDBJ whole genome shotgun (WGS) entry which is preliminary data.</text>
</comment>
<dbReference type="Pfam" id="PF22622">
    <property type="entry name" value="MFE-2_hydrat-2_N"/>
    <property type="match status" value="1"/>
</dbReference>
<dbReference type="InterPro" id="IPR002539">
    <property type="entry name" value="MaoC-like_dom"/>
</dbReference>
<dbReference type="GO" id="GO:0003857">
    <property type="term" value="F:(3S)-3-hydroxyacyl-CoA dehydrogenase (NAD+) activity"/>
    <property type="evidence" value="ECO:0007669"/>
    <property type="project" value="TreeGrafter"/>
</dbReference>
<keyword evidence="4" id="KW-0456">Lyase</keyword>
<keyword evidence="3" id="KW-0576">Peroxisome</keyword>
<evidence type="ECO:0000259" key="8">
    <source>
        <dbReference type="Pfam" id="PF02036"/>
    </source>
</evidence>
<dbReference type="PANTHER" id="PTHR13078">
    <property type="entry name" value="PEROXISOMAL MULTIFUNCTIONAL ENZYME TYPE 2-RELATED"/>
    <property type="match status" value="1"/>
</dbReference>
<keyword evidence="11" id="KW-1185">Reference proteome</keyword>
<dbReference type="AlphaFoldDB" id="A0AAV8ZFK6"/>
<comment type="subcellular location">
    <subcellularLocation>
        <location evidence="1">Peroxisome</location>
    </subcellularLocation>
</comment>
<feature type="region of interest" description="Disordered" evidence="5">
    <location>
        <begin position="340"/>
        <end position="361"/>
    </location>
</feature>
<feature type="domain" description="MaoC-like" evidence="7">
    <location>
        <begin position="119"/>
        <end position="234"/>
    </location>
</feature>
<evidence type="ECO:0000256" key="3">
    <source>
        <dbReference type="ARBA" id="ARBA00023140"/>
    </source>
</evidence>
<feature type="signal peptide" evidence="6">
    <location>
        <begin position="1"/>
        <end position="24"/>
    </location>
</feature>
<feature type="chain" id="PRO_5043429210" evidence="6">
    <location>
        <begin position="25"/>
        <end position="361"/>
    </location>
</feature>
<comment type="similarity">
    <text evidence="2">Belongs to the short-chain dehydrogenases/reductases (SDR) family.</text>
</comment>
<dbReference type="GO" id="GO:0044594">
    <property type="term" value="F:17-beta-hydroxysteroid dehydrogenase (NAD+) activity"/>
    <property type="evidence" value="ECO:0007669"/>
    <property type="project" value="TreeGrafter"/>
</dbReference>
<evidence type="ECO:0000256" key="4">
    <source>
        <dbReference type="ARBA" id="ARBA00023239"/>
    </source>
</evidence>
<sequence length="361" mass="39607">MITRSCLRFMSYLLCRACLTQVWSKNAIPGKTIGLDQFLHGEQYIEVNGELPQEGNLTSTCKVVEVLDKGSGAVVVCNIDSFNENGELVVRNQCTTFVVGAGGFGGPRSGDQAVPCLPKPNRKPDISVTSKTNIDQAALYRLSGDPNPLHIDPNMAAISGFEKPILHGLCTLGFSVRVVLGAFASYDASAFKACKARFVKPVIPGQTLRVDMWRENNRIFFETTVVESNNVVIGGAYVDLARTMQPIANKLSSPELKSDAIFEFIIEQIKADPNRAKSIGGIFLYNITKDKKQVKQWTMDLQNATVYEGTPETKANTTLTISDEDFMQLARRQIESSDGFYEGKTKSHGQHHAGPEIGTFT</sequence>
<dbReference type="PANTHER" id="PTHR13078:SF56">
    <property type="entry name" value="PEROXISOMAL MULTIFUNCTIONAL ENZYME TYPE 2"/>
    <property type="match status" value="1"/>
</dbReference>
<evidence type="ECO:0000259" key="7">
    <source>
        <dbReference type="Pfam" id="PF01575"/>
    </source>
</evidence>
<proteinExistence type="inferred from homology"/>
<evidence type="ECO:0000256" key="1">
    <source>
        <dbReference type="ARBA" id="ARBA00004275"/>
    </source>
</evidence>
<dbReference type="Proteomes" id="UP001162162">
    <property type="component" value="Unassembled WGS sequence"/>
</dbReference>
<dbReference type="GO" id="GO:0006635">
    <property type="term" value="P:fatty acid beta-oxidation"/>
    <property type="evidence" value="ECO:0007669"/>
    <property type="project" value="TreeGrafter"/>
</dbReference>
<evidence type="ECO:0000313" key="11">
    <source>
        <dbReference type="Proteomes" id="UP001162162"/>
    </source>
</evidence>
<name>A0AAV8ZFK6_9CUCU</name>
<dbReference type="GO" id="GO:0005777">
    <property type="term" value="C:peroxisome"/>
    <property type="evidence" value="ECO:0007669"/>
    <property type="project" value="UniProtKB-SubCell"/>
</dbReference>
<evidence type="ECO:0000256" key="6">
    <source>
        <dbReference type="SAM" id="SignalP"/>
    </source>
</evidence>
<dbReference type="Gene3D" id="3.30.1050.10">
    <property type="entry name" value="SCP2 sterol-binding domain"/>
    <property type="match status" value="1"/>
</dbReference>
<dbReference type="InterPro" id="IPR003033">
    <property type="entry name" value="SCP2_sterol-bd_dom"/>
</dbReference>
<dbReference type="FunFam" id="3.10.129.10:FF:000013">
    <property type="entry name" value="Peroxisomal multifunctional enzyme type 2"/>
    <property type="match status" value="1"/>
</dbReference>
<reference evidence="10" key="1">
    <citation type="journal article" date="2023" name="Insect Mol. Biol.">
        <title>Genome sequencing provides insights into the evolution of gene families encoding plant cell wall-degrading enzymes in longhorned beetles.</title>
        <authorList>
            <person name="Shin N.R."/>
            <person name="Okamura Y."/>
            <person name="Kirsch R."/>
            <person name="Pauchet Y."/>
        </authorList>
    </citation>
    <scope>NUCLEOTIDE SEQUENCE</scope>
    <source>
        <strain evidence="10">AMC_N1</strain>
    </source>
</reference>
<keyword evidence="6" id="KW-0732">Signal</keyword>
<dbReference type="Gene3D" id="3.10.129.10">
    <property type="entry name" value="Hotdog Thioesterase"/>
    <property type="match status" value="1"/>
</dbReference>
<dbReference type="InterPro" id="IPR029069">
    <property type="entry name" value="HotDog_dom_sf"/>
</dbReference>
<dbReference type="CDD" id="cd03448">
    <property type="entry name" value="HDE_HSD"/>
    <property type="match status" value="1"/>
</dbReference>
<evidence type="ECO:0000259" key="9">
    <source>
        <dbReference type="Pfam" id="PF22622"/>
    </source>
</evidence>
<dbReference type="InterPro" id="IPR036527">
    <property type="entry name" value="SCP2_sterol-bd_dom_sf"/>
</dbReference>
<dbReference type="Pfam" id="PF02036">
    <property type="entry name" value="SCP2"/>
    <property type="match status" value="1"/>
</dbReference>
<gene>
    <name evidence="10" type="ORF">NQ318_018538</name>
</gene>
<evidence type="ECO:0000256" key="5">
    <source>
        <dbReference type="SAM" id="MobiDB-lite"/>
    </source>
</evidence>
<organism evidence="10 11">
    <name type="scientific">Aromia moschata</name>
    <dbReference type="NCBI Taxonomy" id="1265417"/>
    <lineage>
        <taxon>Eukaryota</taxon>
        <taxon>Metazoa</taxon>
        <taxon>Ecdysozoa</taxon>
        <taxon>Arthropoda</taxon>
        <taxon>Hexapoda</taxon>
        <taxon>Insecta</taxon>
        <taxon>Pterygota</taxon>
        <taxon>Neoptera</taxon>
        <taxon>Endopterygota</taxon>
        <taxon>Coleoptera</taxon>
        <taxon>Polyphaga</taxon>
        <taxon>Cucujiformia</taxon>
        <taxon>Chrysomeloidea</taxon>
        <taxon>Cerambycidae</taxon>
        <taxon>Cerambycinae</taxon>
        <taxon>Callichromatini</taxon>
        <taxon>Aromia</taxon>
    </lineage>
</organism>
<dbReference type="SUPFAM" id="SSF55718">
    <property type="entry name" value="SCP-like"/>
    <property type="match status" value="1"/>
</dbReference>
<feature type="domain" description="Peroxisomal multifunctional enzyme type 2-like N-terminal" evidence="9">
    <location>
        <begin position="24"/>
        <end position="100"/>
    </location>
</feature>
<accession>A0AAV8ZFK6</accession>
<dbReference type="SUPFAM" id="SSF54637">
    <property type="entry name" value="Thioesterase/thiol ester dehydrase-isomerase"/>
    <property type="match status" value="2"/>
</dbReference>
<dbReference type="Pfam" id="PF01575">
    <property type="entry name" value="MaoC_dehydratas"/>
    <property type="match status" value="1"/>
</dbReference>
<dbReference type="InterPro" id="IPR054357">
    <property type="entry name" value="MFE-2_N"/>
</dbReference>
<protein>
    <submittedName>
        <fullName evidence="10">Uncharacterized protein</fullName>
    </submittedName>
</protein>
<evidence type="ECO:0000256" key="2">
    <source>
        <dbReference type="ARBA" id="ARBA00006484"/>
    </source>
</evidence>
<feature type="domain" description="SCP2" evidence="8">
    <location>
        <begin position="265"/>
        <end position="349"/>
    </location>
</feature>
<evidence type="ECO:0000313" key="10">
    <source>
        <dbReference type="EMBL" id="KAJ8963074.1"/>
    </source>
</evidence>
<dbReference type="EMBL" id="JAPWTK010000001">
    <property type="protein sequence ID" value="KAJ8963074.1"/>
    <property type="molecule type" value="Genomic_DNA"/>
</dbReference>
<dbReference type="GO" id="GO:0018812">
    <property type="term" value="F:3-hydroxyacyl-CoA dehydratase activity"/>
    <property type="evidence" value="ECO:0007669"/>
    <property type="project" value="UniProtKB-ARBA"/>
</dbReference>